<organism evidence="2 3">
    <name type="scientific">Apostasia shenzhenica</name>
    <dbReference type="NCBI Taxonomy" id="1088818"/>
    <lineage>
        <taxon>Eukaryota</taxon>
        <taxon>Viridiplantae</taxon>
        <taxon>Streptophyta</taxon>
        <taxon>Embryophyta</taxon>
        <taxon>Tracheophyta</taxon>
        <taxon>Spermatophyta</taxon>
        <taxon>Magnoliopsida</taxon>
        <taxon>Liliopsida</taxon>
        <taxon>Asparagales</taxon>
        <taxon>Orchidaceae</taxon>
        <taxon>Apostasioideae</taxon>
        <taxon>Apostasia</taxon>
    </lineage>
</organism>
<reference evidence="2 3" key="1">
    <citation type="journal article" date="2017" name="Nature">
        <title>The Apostasia genome and the evolution of orchids.</title>
        <authorList>
            <person name="Zhang G.Q."/>
            <person name="Liu K.W."/>
            <person name="Li Z."/>
            <person name="Lohaus R."/>
            <person name="Hsiao Y.Y."/>
            <person name="Niu S.C."/>
            <person name="Wang J.Y."/>
            <person name="Lin Y.C."/>
            <person name="Xu Q."/>
            <person name="Chen L.J."/>
            <person name="Yoshida K."/>
            <person name="Fujiwara S."/>
            <person name="Wang Z.W."/>
            <person name="Zhang Y.Q."/>
            <person name="Mitsuda N."/>
            <person name="Wang M."/>
            <person name="Liu G.H."/>
            <person name="Pecoraro L."/>
            <person name="Huang H.X."/>
            <person name="Xiao X.J."/>
            <person name="Lin M."/>
            <person name="Wu X.Y."/>
            <person name="Wu W.L."/>
            <person name="Chen Y.Y."/>
            <person name="Chang S.B."/>
            <person name="Sakamoto S."/>
            <person name="Ohme-Takagi M."/>
            <person name="Yagi M."/>
            <person name="Zeng S.J."/>
            <person name="Shen C.Y."/>
            <person name="Yeh C.M."/>
            <person name="Luo Y.B."/>
            <person name="Tsai W.C."/>
            <person name="Van de Peer Y."/>
            <person name="Liu Z.J."/>
        </authorList>
    </citation>
    <scope>NUCLEOTIDE SEQUENCE [LARGE SCALE GENOMIC DNA]</scope>
    <source>
        <strain evidence="3">cv. Shenzhen</strain>
        <tissue evidence="2">Stem</tissue>
    </source>
</reference>
<name>A0A2I0AIJ3_9ASPA</name>
<protein>
    <submittedName>
        <fullName evidence="2">Uncharacterized protein</fullName>
    </submittedName>
</protein>
<feature type="region of interest" description="Disordered" evidence="1">
    <location>
        <begin position="179"/>
        <end position="224"/>
    </location>
</feature>
<accession>A0A2I0AIJ3</accession>
<dbReference type="AlphaFoldDB" id="A0A2I0AIJ3"/>
<evidence type="ECO:0000313" key="3">
    <source>
        <dbReference type="Proteomes" id="UP000236161"/>
    </source>
</evidence>
<dbReference type="EMBL" id="KZ451979">
    <property type="protein sequence ID" value="PKA55384.1"/>
    <property type="molecule type" value="Genomic_DNA"/>
</dbReference>
<evidence type="ECO:0000313" key="2">
    <source>
        <dbReference type="EMBL" id="PKA55384.1"/>
    </source>
</evidence>
<keyword evidence="3" id="KW-1185">Reference proteome</keyword>
<feature type="compositionally biased region" description="Basic and acidic residues" evidence="1">
    <location>
        <begin position="192"/>
        <end position="224"/>
    </location>
</feature>
<gene>
    <name evidence="2" type="ORF">AXF42_Ash006586</name>
</gene>
<evidence type="ECO:0000256" key="1">
    <source>
        <dbReference type="SAM" id="MobiDB-lite"/>
    </source>
</evidence>
<proteinExistence type="predicted"/>
<sequence length="224" mass="25820">MKGSRFRRSFYLRRFRFSKTLSPSKVLSLCCCLELHFTDASDSFEPLFRKLIPLKMGKVQTVLNKEYCVKIFVEVNEIENKEIEVGKELEKKSLSSSLDREIGMERKLIDKNSMESGIVEIDDSMKVMKDTKGMVPAEIVSNKRRVGTTSDQIRDSDTWLSVLLGGRAATEIPVPSIEAIDGSLDPSKYVRRPRESERASAREREREREREEHEKREEERGIGI</sequence>
<dbReference type="Proteomes" id="UP000236161">
    <property type="component" value="Unassembled WGS sequence"/>
</dbReference>